<comment type="caution">
    <text evidence="2">The sequence shown here is derived from an EMBL/GenBank/DDBJ whole genome shotgun (WGS) entry which is preliminary data.</text>
</comment>
<reference evidence="2 3" key="1">
    <citation type="submission" date="2018-07" db="EMBL/GenBank/DDBJ databases">
        <title>Genomic Encyclopedia of Type Strains, Phase IV (KMG-IV): sequencing the most valuable type-strain genomes for metagenomic binning, comparative biology and taxonomic classification.</title>
        <authorList>
            <person name="Goeker M."/>
        </authorList>
    </citation>
    <scope>NUCLEOTIDE SEQUENCE [LARGE SCALE GENOMIC DNA]</scope>
    <source>
        <strain evidence="2 3">DSM 44952</strain>
    </source>
</reference>
<dbReference type="Proteomes" id="UP000255355">
    <property type="component" value="Unassembled WGS sequence"/>
</dbReference>
<evidence type="ECO:0000313" key="2">
    <source>
        <dbReference type="EMBL" id="RDI53958.1"/>
    </source>
</evidence>
<protein>
    <recommendedName>
        <fullName evidence="4">Alpha amylase inhibitor</fullName>
    </recommendedName>
</protein>
<dbReference type="AlphaFoldDB" id="A0A370HAI5"/>
<sequence>MQKENFVWKPFVSKIVAVAAFAAAGLGVATGTASGKEGVDDCISYSYEDGIAHTKVYYHNRCNTTQPVTIYPAENGCGNWSTNLAPDEKGNHESEFNCGVSGVSNVAG</sequence>
<gene>
    <name evidence="2" type="ORF">DFR68_10278</name>
</gene>
<organism evidence="2 3">
    <name type="scientific">Nocardia mexicana</name>
    <dbReference type="NCBI Taxonomy" id="279262"/>
    <lineage>
        <taxon>Bacteria</taxon>
        <taxon>Bacillati</taxon>
        <taxon>Actinomycetota</taxon>
        <taxon>Actinomycetes</taxon>
        <taxon>Mycobacteriales</taxon>
        <taxon>Nocardiaceae</taxon>
        <taxon>Nocardia</taxon>
    </lineage>
</organism>
<evidence type="ECO:0000256" key="1">
    <source>
        <dbReference type="SAM" id="SignalP"/>
    </source>
</evidence>
<evidence type="ECO:0008006" key="4">
    <source>
        <dbReference type="Google" id="ProtNLM"/>
    </source>
</evidence>
<keyword evidence="1" id="KW-0732">Signal</keyword>
<dbReference type="EMBL" id="QQAZ01000002">
    <property type="protein sequence ID" value="RDI53958.1"/>
    <property type="molecule type" value="Genomic_DNA"/>
</dbReference>
<proteinExistence type="predicted"/>
<keyword evidence="3" id="KW-1185">Reference proteome</keyword>
<feature type="signal peptide" evidence="1">
    <location>
        <begin position="1"/>
        <end position="22"/>
    </location>
</feature>
<evidence type="ECO:0000313" key="3">
    <source>
        <dbReference type="Proteomes" id="UP000255355"/>
    </source>
</evidence>
<feature type="chain" id="PRO_5039048220" description="Alpha amylase inhibitor" evidence="1">
    <location>
        <begin position="23"/>
        <end position="108"/>
    </location>
</feature>
<dbReference type="RefSeq" id="WP_147288839.1">
    <property type="nucleotide sequence ID" value="NZ_QQAZ01000002.1"/>
</dbReference>
<accession>A0A370HAI5</accession>
<name>A0A370HAI5_9NOCA</name>
<dbReference type="OrthoDB" id="3541995at2"/>